<dbReference type="AlphaFoldDB" id="A0A1F5SG78"/>
<dbReference type="GO" id="GO:0008270">
    <property type="term" value="F:zinc ion binding"/>
    <property type="evidence" value="ECO:0007669"/>
    <property type="project" value="InterPro"/>
</dbReference>
<dbReference type="GO" id="GO:0008108">
    <property type="term" value="F:UDP-glucose:hexose-1-phosphate uridylyltransferase activity"/>
    <property type="evidence" value="ECO:0007669"/>
    <property type="project" value="InterPro"/>
</dbReference>
<dbReference type="STRING" id="1797994.A2227_00795"/>
<reference evidence="7 8" key="1">
    <citation type="journal article" date="2016" name="Nat. Commun.">
        <title>Thousands of microbial genomes shed light on interconnected biogeochemical processes in an aquifer system.</title>
        <authorList>
            <person name="Anantharaman K."/>
            <person name="Brown C.T."/>
            <person name="Hug L.A."/>
            <person name="Sharon I."/>
            <person name="Castelle C.J."/>
            <person name="Probst A.J."/>
            <person name="Thomas B.C."/>
            <person name="Singh A."/>
            <person name="Wilkins M.J."/>
            <person name="Karaoz U."/>
            <person name="Brodie E.L."/>
            <person name="Williams K.H."/>
            <person name="Hubbard S.S."/>
            <person name="Banfield J.F."/>
        </authorList>
    </citation>
    <scope>NUCLEOTIDE SEQUENCE [LARGE SCALE GENOMIC DNA]</scope>
</reference>
<evidence type="ECO:0000256" key="4">
    <source>
        <dbReference type="PIRSR" id="PIRSR000808-1"/>
    </source>
</evidence>
<dbReference type="InterPro" id="IPR053177">
    <property type="entry name" value="ADP-glucose_phosphorylase"/>
</dbReference>
<dbReference type="PIRSF" id="PIRSF000808">
    <property type="entry name" value="GalT"/>
    <property type="match status" value="1"/>
</dbReference>
<feature type="active site" description="Tele-UMP-histidine intermediate" evidence="4">
    <location>
        <position position="152"/>
    </location>
</feature>
<feature type="binding site" evidence="5">
    <location>
        <position position="150"/>
    </location>
    <ligand>
        <name>Zn(2+)</name>
        <dbReference type="ChEBI" id="CHEBI:29105"/>
    </ligand>
</feature>
<evidence type="ECO:0000313" key="8">
    <source>
        <dbReference type="Proteomes" id="UP000178367"/>
    </source>
</evidence>
<comment type="cofactor">
    <cofactor evidence="5">
        <name>Zn(2+)</name>
        <dbReference type="ChEBI" id="CHEBI:29105"/>
    </cofactor>
    <text evidence="5">Binds 1 zinc ion per subunit.</text>
</comment>
<accession>A0A1F5SG78</accession>
<gene>
    <name evidence="7" type="ORF">A2227_00795</name>
</gene>
<evidence type="ECO:0000256" key="5">
    <source>
        <dbReference type="PIRSR" id="PIRSR000808-3"/>
    </source>
</evidence>
<dbReference type="Gene3D" id="3.30.428.10">
    <property type="entry name" value="HIT-like"/>
    <property type="match status" value="2"/>
</dbReference>
<dbReference type="Pfam" id="PF01087">
    <property type="entry name" value="GalP_UDP_transf"/>
    <property type="match status" value="1"/>
</dbReference>
<comment type="caution">
    <text evidence="7">The sequence shown here is derived from an EMBL/GenBank/DDBJ whole genome shotgun (WGS) entry which is preliminary data.</text>
</comment>
<evidence type="ECO:0000256" key="2">
    <source>
        <dbReference type="ARBA" id="ARBA00022695"/>
    </source>
</evidence>
<feature type="domain" description="Galactose-1-phosphate uridyl transferase N-terminal" evidence="6">
    <location>
        <begin position="5"/>
        <end position="162"/>
    </location>
</feature>
<feature type="binding site" evidence="5">
    <location>
        <position position="45"/>
    </location>
    <ligand>
        <name>Zn(2+)</name>
        <dbReference type="ChEBI" id="CHEBI:29105"/>
    </ligand>
</feature>
<name>A0A1F5SG78_9BACT</name>
<feature type="binding site" evidence="5">
    <location>
        <position position="42"/>
    </location>
    <ligand>
        <name>Zn(2+)</name>
        <dbReference type="ChEBI" id="CHEBI:29105"/>
    </ligand>
</feature>
<feature type="binding site" evidence="5">
    <location>
        <position position="99"/>
    </location>
    <ligand>
        <name>Zn(2+)</name>
        <dbReference type="ChEBI" id="CHEBI:29105"/>
    </ligand>
</feature>
<keyword evidence="2" id="KW-0548">Nucleotidyltransferase</keyword>
<evidence type="ECO:0000256" key="3">
    <source>
        <dbReference type="ARBA" id="ARBA00023277"/>
    </source>
</evidence>
<dbReference type="PANTHER" id="PTHR42763:SF2">
    <property type="entry name" value="ADP-GLUCOSE PHOSPHORYLASE"/>
    <property type="match status" value="1"/>
</dbReference>
<evidence type="ECO:0000256" key="1">
    <source>
        <dbReference type="ARBA" id="ARBA00022679"/>
    </source>
</evidence>
<evidence type="ECO:0000259" key="6">
    <source>
        <dbReference type="Pfam" id="PF01087"/>
    </source>
</evidence>
<dbReference type="Proteomes" id="UP000178367">
    <property type="component" value="Unassembled WGS sequence"/>
</dbReference>
<dbReference type="GO" id="GO:0006012">
    <property type="term" value="P:galactose metabolic process"/>
    <property type="evidence" value="ECO:0007669"/>
    <property type="project" value="InterPro"/>
</dbReference>
<dbReference type="SUPFAM" id="SSF54197">
    <property type="entry name" value="HIT-like"/>
    <property type="match status" value="2"/>
</dbReference>
<organism evidence="7 8">
    <name type="scientific">Candidatus Falkowbacteria bacterium RIFOXYA2_FULL_47_19</name>
    <dbReference type="NCBI Taxonomy" id="1797994"/>
    <lineage>
        <taxon>Bacteria</taxon>
        <taxon>Candidatus Falkowiibacteriota</taxon>
    </lineage>
</organism>
<protein>
    <recommendedName>
        <fullName evidence="6">Galactose-1-phosphate uridyl transferase N-terminal domain-containing protein</fullName>
    </recommendedName>
</protein>
<proteinExistence type="predicted"/>
<keyword evidence="1" id="KW-0808">Transferase</keyword>
<dbReference type="EMBL" id="MFGB01000020">
    <property type="protein sequence ID" value="OGF25728.1"/>
    <property type="molecule type" value="Genomic_DNA"/>
</dbReference>
<dbReference type="PANTHER" id="PTHR42763">
    <property type="entry name" value="ADP-GLUCOSE PHOSPHORYLASE"/>
    <property type="match status" value="1"/>
</dbReference>
<keyword evidence="3" id="KW-0119">Carbohydrate metabolism</keyword>
<dbReference type="InterPro" id="IPR005849">
    <property type="entry name" value="GalP_Utransf_N"/>
</dbReference>
<evidence type="ECO:0000313" key="7">
    <source>
        <dbReference type="EMBL" id="OGF25728.1"/>
    </source>
</evidence>
<dbReference type="InterPro" id="IPR001937">
    <property type="entry name" value="GalP_UDPtransf1"/>
</dbReference>
<dbReference type="InterPro" id="IPR036265">
    <property type="entry name" value="HIT-like_sf"/>
</dbReference>
<keyword evidence="5" id="KW-0479">Metal-binding</keyword>
<sequence>MKFKSEIRKAYLQDKYVIITPGRAKRPRDIKEETVIKRTAECPFCPGNIKNNILKDKIMKPDEEKKWLVASIDNIFPAVTLDNKRAYGSQEVIIETRRHTDDLDDLNIDEIEQVLRMYARRTEVMSKIDNIDYVLCFKNQGSKAGASIVHAHSQVFATDIIPPEVNSEIAAAQSYKIKHGTCPYCDIIKKEMHSERKIFEDRYVAAIAPYASEFHYEAWIFTKRHIDNITLMKPMEFRSFAAALKKILVKIGRLDLSFNYFLHQLISNHDQHLYLKIQPRDSIWAGIELGSGLIINSVSPETAAKYYRE</sequence>
<keyword evidence="5" id="KW-0862">Zinc</keyword>